<evidence type="ECO:0000313" key="4">
    <source>
        <dbReference type="Proteomes" id="UP000178429"/>
    </source>
</evidence>
<feature type="transmembrane region" description="Helical" evidence="1">
    <location>
        <begin position="325"/>
        <end position="343"/>
    </location>
</feature>
<evidence type="ECO:0000259" key="2">
    <source>
        <dbReference type="Pfam" id="PF10131"/>
    </source>
</evidence>
<feature type="transmembrane region" description="Helical" evidence="1">
    <location>
        <begin position="300"/>
        <end position="318"/>
    </location>
</feature>
<feature type="transmembrane region" description="Helical" evidence="1">
    <location>
        <begin position="390"/>
        <end position="409"/>
    </location>
</feature>
<feature type="transmembrane region" description="Helical" evidence="1">
    <location>
        <begin position="12"/>
        <end position="31"/>
    </location>
</feature>
<feature type="transmembrane region" description="Helical" evidence="1">
    <location>
        <begin position="259"/>
        <end position="280"/>
    </location>
</feature>
<proteinExistence type="predicted"/>
<accession>A0A1F8C0T5</accession>
<dbReference type="Proteomes" id="UP000178429">
    <property type="component" value="Unassembled WGS sequence"/>
</dbReference>
<feature type="transmembrane region" description="Helical" evidence="1">
    <location>
        <begin position="554"/>
        <end position="573"/>
    </location>
</feature>
<feature type="transmembrane region" description="Helical" evidence="1">
    <location>
        <begin position="227"/>
        <end position="247"/>
    </location>
</feature>
<keyword evidence="1" id="KW-0812">Transmembrane</keyword>
<gene>
    <name evidence="3" type="ORF">A2975_05180</name>
</gene>
<feature type="transmembrane region" description="Helical" evidence="1">
    <location>
        <begin position="101"/>
        <end position="120"/>
    </location>
</feature>
<keyword evidence="1" id="KW-1133">Transmembrane helix</keyword>
<keyword evidence="1" id="KW-0472">Membrane</keyword>
<dbReference type="InterPro" id="IPR018776">
    <property type="entry name" value="Membrane_prot_PTPS-rel_domain"/>
</dbReference>
<evidence type="ECO:0000256" key="1">
    <source>
        <dbReference type="SAM" id="Phobius"/>
    </source>
</evidence>
<evidence type="ECO:0000313" key="3">
    <source>
        <dbReference type="EMBL" id="OGM69971.1"/>
    </source>
</evidence>
<sequence length="580" mass="65748">MKHLFKSFPKKGLLPLFLVIFFGLLAGRGLIGKGYFNMHDDLQMMRQLEMEKCFTDGQIPCRWVPDMGYGFGFPLFNFYPPLPYLIGQGIRLFDFSFVDTAKALFVLSFVVSGVAMYALGKEFFGKLGGVVSSVFYLWAPYHAVDVYVRGAMNEAWAMAVFPLILWTSYRLIKEKQKSFKWLVGLALSYFALFVSHNLMVIIFTPVFALWVLLWLTREKSWHKVPQLIFAGIWALALAAFFTIPALVENKFTQVAGVLVGYYDFTAHFVTIKQLLISRFWGYGPSVWGDVDDGMSFQVGHVHWIGSIIIMAALLYGYWKKKKISDTLLVVGLMFVVGWVSAFLTHSRSTPIWLAVKPLAYLQFSWRFLTLITLAFSFIAGALVTILQKRFYWIIGLLIIGLLYLNWHYFLPEHGKLGALSDAEKFTGAAWELQQTAGIYDYLPATAITAPKEPMKNLGELVNSDGNIVESDGVFSDPMQGTSWATLNVNVEDDSIVRLGIFQFPGWETRIDGELVEPYVPEVEQWGRMWVDVPTGKHLIEAKFVNTPVRAVSNYISLMAWGLFGILLVGRSGILRKLSRR</sequence>
<dbReference type="STRING" id="1802525.A2975_05180"/>
<dbReference type="Pfam" id="PF10131">
    <property type="entry name" value="PTPS_related"/>
    <property type="match status" value="1"/>
</dbReference>
<protein>
    <recommendedName>
        <fullName evidence="2">Membrane protein 6-pyruvoyl-tetrahydropterin synthase-related domain-containing protein</fullName>
    </recommendedName>
</protein>
<feature type="domain" description="Membrane protein 6-pyruvoyl-tetrahydropterin synthase-related" evidence="2">
    <location>
        <begin position="76"/>
        <end position="412"/>
    </location>
</feature>
<comment type="caution">
    <text evidence="3">The sequence shown here is derived from an EMBL/GenBank/DDBJ whole genome shotgun (WGS) entry which is preliminary data.</text>
</comment>
<dbReference type="EMBL" id="MGHL01000007">
    <property type="protein sequence ID" value="OGM69971.1"/>
    <property type="molecule type" value="Genomic_DNA"/>
</dbReference>
<name>A0A1F8C0T5_9BACT</name>
<organism evidence="3 4">
    <name type="scientific">Candidatus Woesebacteria bacterium RIFCSPLOWO2_01_FULL_44_14</name>
    <dbReference type="NCBI Taxonomy" id="1802525"/>
    <lineage>
        <taxon>Bacteria</taxon>
        <taxon>Candidatus Woeseibacteriota</taxon>
    </lineage>
</organism>
<dbReference type="AlphaFoldDB" id="A0A1F8C0T5"/>
<feature type="transmembrane region" description="Helical" evidence="1">
    <location>
        <begin position="155"/>
        <end position="172"/>
    </location>
</feature>
<reference evidence="3 4" key="1">
    <citation type="journal article" date="2016" name="Nat. Commun.">
        <title>Thousands of microbial genomes shed light on interconnected biogeochemical processes in an aquifer system.</title>
        <authorList>
            <person name="Anantharaman K."/>
            <person name="Brown C.T."/>
            <person name="Hug L.A."/>
            <person name="Sharon I."/>
            <person name="Castelle C.J."/>
            <person name="Probst A.J."/>
            <person name="Thomas B.C."/>
            <person name="Singh A."/>
            <person name="Wilkins M.J."/>
            <person name="Karaoz U."/>
            <person name="Brodie E.L."/>
            <person name="Williams K.H."/>
            <person name="Hubbard S.S."/>
            <person name="Banfield J.F."/>
        </authorList>
    </citation>
    <scope>NUCLEOTIDE SEQUENCE [LARGE SCALE GENOMIC DNA]</scope>
</reference>
<feature type="transmembrane region" description="Helical" evidence="1">
    <location>
        <begin position="184"/>
        <end position="215"/>
    </location>
</feature>
<feature type="transmembrane region" description="Helical" evidence="1">
    <location>
        <begin position="363"/>
        <end position="383"/>
    </location>
</feature>